<keyword evidence="6 14" id="KW-0812">Transmembrane</keyword>
<keyword evidence="7 14" id="KW-1133">Transmembrane helix</keyword>
<dbReference type="InterPro" id="IPR045252">
    <property type="entry name" value="LPCAT1-like"/>
</dbReference>
<keyword evidence="11" id="KW-1208">Phospholipid metabolism</keyword>
<keyword evidence="10" id="KW-0594">Phospholipid biosynthesis</keyword>
<evidence type="ECO:0000256" key="13">
    <source>
        <dbReference type="ARBA" id="ARBA00025707"/>
    </source>
</evidence>
<reference evidence="17" key="1">
    <citation type="submission" date="2017-02" db="UniProtKB">
        <authorList>
            <consortium name="WormBaseParasite"/>
        </authorList>
    </citation>
    <scope>IDENTIFICATION</scope>
</reference>
<dbReference type="InterPro" id="IPR002123">
    <property type="entry name" value="Plipid/glycerol_acylTrfase"/>
</dbReference>
<dbReference type="GO" id="GO:0016020">
    <property type="term" value="C:membrane"/>
    <property type="evidence" value="ECO:0007669"/>
    <property type="project" value="UniProtKB-SubCell"/>
</dbReference>
<accession>A0A0N5ASF8</accession>
<dbReference type="AlphaFoldDB" id="A0A0N5ASF8"/>
<feature type="domain" description="Phospholipid/glycerol acyltransferase" evidence="15">
    <location>
        <begin position="129"/>
        <end position="248"/>
    </location>
</feature>
<evidence type="ECO:0000256" key="8">
    <source>
        <dbReference type="ARBA" id="ARBA00023098"/>
    </source>
</evidence>
<evidence type="ECO:0000256" key="5">
    <source>
        <dbReference type="ARBA" id="ARBA00022679"/>
    </source>
</evidence>
<dbReference type="Proteomes" id="UP000046393">
    <property type="component" value="Unplaced"/>
</dbReference>
<evidence type="ECO:0000256" key="10">
    <source>
        <dbReference type="ARBA" id="ARBA00023209"/>
    </source>
</evidence>
<feature type="transmembrane region" description="Helical" evidence="14">
    <location>
        <begin position="98"/>
        <end position="118"/>
    </location>
</feature>
<evidence type="ECO:0000259" key="15">
    <source>
        <dbReference type="SMART" id="SM00563"/>
    </source>
</evidence>
<evidence type="ECO:0000256" key="14">
    <source>
        <dbReference type="SAM" id="Phobius"/>
    </source>
</evidence>
<evidence type="ECO:0000256" key="2">
    <source>
        <dbReference type="ARBA" id="ARBA00005189"/>
    </source>
</evidence>
<evidence type="ECO:0000256" key="4">
    <source>
        <dbReference type="ARBA" id="ARBA00022516"/>
    </source>
</evidence>
<name>A0A0N5ASF8_9BILA</name>
<comment type="pathway">
    <text evidence="2">Lipid metabolism.</text>
</comment>
<evidence type="ECO:0000256" key="7">
    <source>
        <dbReference type="ARBA" id="ARBA00022989"/>
    </source>
</evidence>
<keyword evidence="9 14" id="KW-0472">Membrane</keyword>
<dbReference type="Pfam" id="PF01553">
    <property type="entry name" value="Acyltransferase"/>
    <property type="match status" value="1"/>
</dbReference>
<evidence type="ECO:0000256" key="1">
    <source>
        <dbReference type="ARBA" id="ARBA00004370"/>
    </source>
</evidence>
<dbReference type="WBParaSite" id="SMUV_0000772001-mRNA-1">
    <property type="protein sequence ID" value="SMUV_0000772001-mRNA-1"/>
    <property type="gene ID" value="SMUV_0000772001"/>
</dbReference>
<sequence>MPSKPLCYNATFQDQISVAFDPAPPFYTTLLEWPGLRPFPDAPRRILKRHIFGYIMAVLFRYSILLPVRLSLCLTSFLFCFLAVIYSYLFPLTRKQQLRISVIYCRLFCAGIGLVARYHNKQYRPKKPGIAVSNHLSPNDIQVIFADIDLNTSSGCGYTVTGQKHTGIIWAIERLVEKLCPALWLERSNADDRRRFMREVLVVCQTRLEDPVLMFPEGYCTNNTRILQFRRAVFEENVTIYPIAIKTTQLYRQSARFGDSFWSEDYFWQYLLRVFTSWAIAYDVYYLKPMERQTPETAQEFASRVQREIAKYADAEPLDFDGRLWYNSEERERLKDLQMQNVAKRIIKLQESDQTEL</sequence>
<dbReference type="PANTHER" id="PTHR23063">
    <property type="entry name" value="PHOSPHOLIPID ACYLTRANSFERASE"/>
    <property type="match status" value="1"/>
</dbReference>
<organism evidence="16 17">
    <name type="scientific">Syphacia muris</name>
    <dbReference type="NCBI Taxonomy" id="451379"/>
    <lineage>
        <taxon>Eukaryota</taxon>
        <taxon>Metazoa</taxon>
        <taxon>Ecdysozoa</taxon>
        <taxon>Nematoda</taxon>
        <taxon>Chromadorea</taxon>
        <taxon>Rhabditida</taxon>
        <taxon>Spirurina</taxon>
        <taxon>Oxyuridomorpha</taxon>
        <taxon>Oxyuroidea</taxon>
        <taxon>Oxyuridae</taxon>
        <taxon>Syphacia</taxon>
    </lineage>
</organism>
<dbReference type="STRING" id="451379.A0A0N5ASF8"/>
<proteinExistence type="inferred from homology"/>
<dbReference type="PANTHER" id="PTHR23063:SF6">
    <property type="entry name" value="PHOSPHOLIPID_GLYCEROL ACYLTRANSFERASE DOMAIN-CONTAINING PROTEIN"/>
    <property type="match status" value="1"/>
</dbReference>
<evidence type="ECO:0000256" key="3">
    <source>
        <dbReference type="ARBA" id="ARBA00008655"/>
    </source>
</evidence>
<comment type="subcellular location">
    <subcellularLocation>
        <location evidence="1">Membrane</location>
    </subcellularLocation>
</comment>
<evidence type="ECO:0000256" key="6">
    <source>
        <dbReference type="ARBA" id="ARBA00022692"/>
    </source>
</evidence>
<keyword evidence="16" id="KW-1185">Reference proteome</keyword>
<evidence type="ECO:0000256" key="11">
    <source>
        <dbReference type="ARBA" id="ARBA00023264"/>
    </source>
</evidence>
<dbReference type="GO" id="GO:0008654">
    <property type="term" value="P:phospholipid biosynthetic process"/>
    <property type="evidence" value="ECO:0007669"/>
    <property type="project" value="UniProtKB-KW"/>
</dbReference>
<protein>
    <submittedName>
        <fullName evidence="17">PlsC domain-containing protein</fullName>
    </submittedName>
</protein>
<keyword evidence="8" id="KW-0443">Lipid metabolism</keyword>
<dbReference type="CDD" id="cd07991">
    <property type="entry name" value="LPLAT_LPCAT1-like"/>
    <property type="match status" value="1"/>
</dbReference>
<evidence type="ECO:0000313" key="16">
    <source>
        <dbReference type="Proteomes" id="UP000046393"/>
    </source>
</evidence>
<comment type="similarity">
    <text evidence="3">Belongs to the 1-acyl-sn-glycerol-3-phosphate acyltransferase family.</text>
</comment>
<dbReference type="GO" id="GO:0004366">
    <property type="term" value="F:glycerol-3-phosphate O-acyltransferase activity"/>
    <property type="evidence" value="ECO:0007669"/>
    <property type="project" value="TreeGrafter"/>
</dbReference>
<evidence type="ECO:0000256" key="9">
    <source>
        <dbReference type="ARBA" id="ARBA00023136"/>
    </source>
</evidence>
<keyword evidence="5" id="KW-0808">Transferase</keyword>
<keyword evidence="4" id="KW-0444">Lipid biosynthesis</keyword>
<dbReference type="GO" id="GO:0019432">
    <property type="term" value="P:triglyceride biosynthetic process"/>
    <property type="evidence" value="ECO:0007669"/>
    <property type="project" value="TreeGrafter"/>
</dbReference>
<evidence type="ECO:0000256" key="12">
    <source>
        <dbReference type="ARBA" id="ARBA00023315"/>
    </source>
</evidence>
<dbReference type="SMART" id="SM00563">
    <property type="entry name" value="PlsC"/>
    <property type="match status" value="1"/>
</dbReference>
<dbReference type="SUPFAM" id="SSF69593">
    <property type="entry name" value="Glycerol-3-phosphate (1)-acyltransferase"/>
    <property type="match status" value="1"/>
</dbReference>
<keyword evidence="12" id="KW-0012">Acyltransferase</keyword>
<comment type="pathway">
    <text evidence="13">Phospholipid metabolism.</text>
</comment>
<evidence type="ECO:0000313" key="17">
    <source>
        <dbReference type="WBParaSite" id="SMUV_0000772001-mRNA-1"/>
    </source>
</evidence>
<feature type="transmembrane region" description="Helical" evidence="14">
    <location>
        <begin position="74"/>
        <end position="91"/>
    </location>
</feature>
<dbReference type="GO" id="GO:0005783">
    <property type="term" value="C:endoplasmic reticulum"/>
    <property type="evidence" value="ECO:0007669"/>
    <property type="project" value="TreeGrafter"/>
</dbReference>